<accession>A0AA39NJP6</accession>
<gene>
    <name evidence="6" type="ORF">EV420DRAFT_1505979</name>
</gene>
<name>A0AA39NJP6_ARMTA</name>
<dbReference type="GO" id="GO:0008270">
    <property type="term" value="F:zinc ion binding"/>
    <property type="evidence" value="ECO:0007669"/>
    <property type="project" value="UniProtKB-KW"/>
</dbReference>
<proteinExistence type="predicted"/>
<keyword evidence="3" id="KW-0862">Zinc</keyword>
<organism evidence="6 7">
    <name type="scientific">Armillaria tabescens</name>
    <name type="common">Ringless honey mushroom</name>
    <name type="synonym">Agaricus tabescens</name>
    <dbReference type="NCBI Taxonomy" id="1929756"/>
    <lineage>
        <taxon>Eukaryota</taxon>
        <taxon>Fungi</taxon>
        <taxon>Dikarya</taxon>
        <taxon>Basidiomycota</taxon>
        <taxon>Agaricomycotina</taxon>
        <taxon>Agaricomycetes</taxon>
        <taxon>Agaricomycetidae</taxon>
        <taxon>Agaricales</taxon>
        <taxon>Marasmiineae</taxon>
        <taxon>Physalacriaceae</taxon>
        <taxon>Desarmillaria</taxon>
    </lineage>
</organism>
<keyword evidence="2 4" id="KW-0863">Zinc-finger</keyword>
<dbReference type="InterPro" id="IPR013083">
    <property type="entry name" value="Znf_RING/FYVE/PHD"/>
</dbReference>
<evidence type="ECO:0000256" key="1">
    <source>
        <dbReference type="ARBA" id="ARBA00022723"/>
    </source>
</evidence>
<evidence type="ECO:0000256" key="4">
    <source>
        <dbReference type="PROSITE-ProRule" id="PRU00175"/>
    </source>
</evidence>
<dbReference type="SUPFAM" id="SSF57850">
    <property type="entry name" value="RING/U-box"/>
    <property type="match status" value="1"/>
</dbReference>
<feature type="non-terminal residue" evidence="6">
    <location>
        <position position="80"/>
    </location>
</feature>
<keyword evidence="1" id="KW-0479">Metal-binding</keyword>
<dbReference type="RefSeq" id="XP_060337477.1">
    <property type="nucleotide sequence ID" value="XM_060471303.1"/>
</dbReference>
<evidence type="ECO:0000256" key="3">
    <source>
        <dbReference type="ARBA" id="ARBA00022833"/>
    </source>
</evidence>
<protein>
    <recommendedName>
        <fullName evidence="5">RING-type domain-containing protein</fullName>
    </recommendedName>
</protein>
<dbReference type="Gene3D" id="3.30.40.10">
    <property type="entry name" value="Zinc/RING finger domain, C3HC4 (zinc finger)"/>
    <property type="match status" value="1"/>
</dbReference>
<dbReference type="InterPro" id="IPR027370">
    <property type="entry name" value="Znf-RING_euk"/>
</dbReference>
<dbReference type="GeneID" id="85354851"/>
<keyword evidence="7" id="KW-1185">Reference proteome</keyword>
<dbReference type="InterPro" id="IPR017907">
    <property type="entry name" value="Znf_RING_CS"/>
</dbReference>
<dbReference type="PROSITE" id="PS00518">
    <property type="entry name" value="ZF_RING_1"/>
    <property type="match status" value="1"/>
</dbReference>
<evidence type="ECO:0000259" key="5">
    <source>
        <dbReference type="PROSITE" id="PS50089"/>
    </source>
</evidence>
<dbReference type="Pfam" id="PF13445">
    <property type="entry name" value="zf-RING_UBOX"/>
    <property type="match status" value="1"/>
</dbReference>
<comment type="caution">
    <text evidence="6">The sequence shown here is derived from an EMBL/GenBank/DDBJ whole genome shotgun (WGS) entry which is preliminary data.</text>
</comment>
<dbReference type="AlphaFoldDB" id="A0AA39NJP6"/>
<evidence type="ECO:0000313" key="7">
    <source>
        <dbReference type="Proteomes" id="UP001175211"/>
    </source>
</evidence>
<evidence type="ECO:0000256" key="2">
    <source>
        <dbReference type="ARBA" id="ARBA00022771"/>
    </source>
</evidence>
<dbReference type="PROSITE" id="PS50089">
    <property type="entry name" value="ZF_RING_2"/>
    <property type="match status" value="1"/>
</dbReference>
<sequence length="80" mass="8513">MTVSCVCSICLSDFVDPVCTPCGHVYCFSCITQATSILRNEGSTTAPCPTCCKPSSIRDDPVGALPLIINQRLQTSSFHA</sequence>
<feature type="domain" description="RING-type" evidence="5">
    <location>
        <begin position="7"/>
        <end position="51"/>
    </location>
</feature>
<dbReference type="InterPro" id="IPR001841">
    <property type="entry name" value="Znf_RING"/>
</dbReference>
<reference evidence="6" key="1">
    <citation type="submission" date="2023-06" db="EMBL/GenBank/DDBJ databases">
        <authorList>
            <consortium name="Lawrence Berkeley National Laboratory"/>
            <person name="Ahrendt S."/>
            <person name="Sahu N."/>
            <person name="Indic B."/>
            <person name="Wong-Bajracharya J."/>
            <person name="Merenyi Z."/>
            <person name="Ke H.-M."/>
            <person name="Monk M."/>
            <person name="Kocsube S."/>
            <person name="Drula E."/>
            <person name="Lipzen A."/>
            <person name="Balint B."/>
            <person name="Henrissat B."/>
            <person name="Andreopoulos B."/>
            <person name="Martin F.M."/>
            <person name="Harder C.B."/>
            <person name="Rigling D."/>
            <person name="Ford K.L."/>
            <person name="Foster G.D."/>
            <person name="Pangilinan J."/>
            <person name="Papanicolaou A."/>
            <person name="Barry K."/>
            <person name="LaButti K."/>
            <person name="Viragh M."/>
            <person name="Koriabine M."/>
            <person name="Yan M."/>
            <person name="Riley R."/>
            <person name="Champramary S."/>
            <person name="Plett K.L."/>
            <person name="Tsai I.J."/>
            <person name="Slot J."/>
            <person name="Sipos G."/>
            <person name="Plett J."/>
            <person name="Nagy L.G."/>
            <person name="Grigoriev I.V."/>
        </authorList>
    </citation>
    <scope>NUCLEOTIDE SEQUENCE</scope>
    <source>
        <strain evidence="6">CCBAS 213</strain>
    </source>
</reference>
<dbReference type="SMART" id="SM00184">
    <property type="entry name" value="RING"/>
    <property type="match status" value="1"/>
</dbReference>
<dbReference type="EMBL" id="JAUEPS010000003">
    <property type="protein sequence ID" value="KAK0466885.1"/>
    <property type="molecule type" value="Genomic_DNA"/>
</dbReference>
<dbReference type="Proteomes" id="UP001175211">
    <property type="component" value="Unassembled WGS sequence"/>
</dbReference>
<evidence type="ECO:0000313" key="6">
    <source>
        <dbReference type="EMBL" id="KAK0466885.1"/>
    </source>
</evidence>